<evidence type="ECO:0000256" key="4">
    <source>
        <dbReference type="ARBA" id="ARBA00023136"/>
    </source>
</evidence>
<organism evidence="8 9">
    <name type="scientific">Trichoderma arundinaceum</name>
    <dbReference type="NCBI Taxonomy" id="490622"/>
    <lineage>
        <taxon>Eukaryota</taxon>
        <taxon>Fungi</taxon>
        <taxon>Dikarya</taxon>
        <taxon>Ascomycota</taxon>
        <taxon>Pezizomycotina</taxon>
        <taxon>Sordariomycetes</taxon>
        <taxon>Hypocreomycetidae</taxon>
        <taxon>Hypocreales</taxon>
        <taxon>Hypocreaceae</taxon>
        <taxon>Trichoderma</taxon>
    </lineage>
</organism>
<feature type="transmembrane region" description="Helical" evidence="6">
    <location>
        <begin position="140"/>
        <end position="160"/>
    </location>
</feature>
<evidence type="ECO:0000313" key="8">
    <source>
        <dbReference type="EMBL" id="RFU75864.1"/>
    </source>
</evidence>
<dbReference type="STRING" id="490622.A0A395NIW8"/>
<evidence type="ECO:0000313" key="9">
    <source>
        <dbReference type="Proteomes" id="UP000266272"/>
    </source>
</evidence>
<evidence type="ECO:0000256" key="6">
    <source>
        <dbReference type="SAM" id="Phobius"/>
    </source>
</evidence>
<dbReference type="InterPro" id="IPR049326">
    <property type="entry name" value="Rhodopsin_dom_fungi"/>
</dbReference>
<dbReference type="GO" id="GO:0016020">
    <property type="term" value="C:membrane"/>
    <property type="evidence" value="ECO:0007669"/>
    <property type="project" value="UniProtKB-SubCell"/>
</dbReference>
<dbReference type="AlphaFoldDB" id="A0A395NIW8"/>
<accession>A0A395NIW8</accession>
<feature type="domain" description="Rhodopsin" evidence="7">
    <location>
        <begin position="31"/>
        <end position="264"/>
    </location>
</feature>
<dbReference type="Proteomes" id="UP000266272">
    <property type="component" value="Unassembled WGS sequence"/>
</dbReference>
<evidence type="ECO:0000256" key="3">
    <source>
        <dbReference type="ARBA" id="ARBA00022989"/>
    </source>
</evidence>
<dbReference type="OrthoDB" id="2988756at2759"/>
<gene>
    <name evidence="8" type="ORF">TARUN_6390</name>
</gene>
<protein>
    <submittedName>
        <fullName evidence="8">Pth11-typeg--coupled receptor</fullName>
    </submittedName>
</protein>
<dbReference type="Pfam" id="PF20684">
    <property type="entry name" value="Fung_rhodopsin"/>
    <property type="match status" value="1"/>
</dbReference>
<evidence type="ECO:0000256" key="5">
    <source>
        <dbReference type="ARBA" id="ARBA00038359"/>
    </source>
</evidence>
<keyword evidence="2 6" id="KW-0812">Transmembrane</keyword>
<dbReference type="InterPro" id="IPR052337">
    <property type="entry name" value="SAT4-like"/>
</dbReference>
<sequence length="413" mass="45817">MSLDEMDKARTLTVQMSLLLGLASISIVGGRFCMRWWQVGLKNLGLDDYLPVAGGILFVPNVVLAYLMNTQTHWVGNQSVLSNDPVATQPSGSEDQLRELGSKLYLYNWLCFSTALWTLKAAFLANILRQTTKYGRRQIHQYLGFGLLAVTWAASTMAFLQSCGPLSHTWQVYPDLGRSCQPAMSPVLVWVYFGFDMATNLYLALTAVSVAAGGSATTLDKLQWLGTLVCGLLVTAAAVARAVILVSAHNASTWQTAETWALWQIFFLICAVTSTEYYPRIREGDDTDFNNFIYSTRFSDRKNSLAESEATIVVSPSVTDLYNKFAEPSLGEIRSEERRNSGIQRKVEVSVFQEAFEIAPEGPCDICGNYTRGWANDDGANKPEQRSSYFGGPIHFHVPNYGSDNKELHDLAF</sequence>
<evidence type="ECO:0000256" key="2">
    <source>
        <dbReference type="ARBA" id="ARBA00022692"/>
    </source>
</evidence>
<keyword evidence="9" id="KW-1185">Reference proteome</keyword>
<comment type="subcellular location">
    <subcellularLocation>
        <location evidence="1">Membrane</location>
        <topology evidence="1">Multi-pass membrane protein</topology>
    </subcellularLocation>
</comment>
<feature type="transmembrane region" description="Helical" evidence="6">
    <location>
        <begin position="49"/>
        <end position="68"/>
    </location>
</feature>
<feature type="transmembrane region" description="Helical" evidence="6">
    <location>
        <begin position="189"/>
        <end position="212"/>
    </location>
</feature>
<feature type="transmembrane region" description="Helical" evidence="6">
    <location>
        <begin position="260"/>
        <end position="278"/>
    </location>
</feature>
<proteinExistence type="inferred from homology"/>
<keyword evidence="3 6" id="KW-1133">Transmembrane helix</keyword>
<keyword evidence="4 6" id="KW-0472">Membrane</keyword>
<comment type="caution">
    <text evidence="8">The sequence shown here is derived from an EMBL/GenBank/DDBJ whole genome shotgun (WGS) entry which is preliminary data.</text>
</comment>
<feature type="transmembrane region" description="Helical" evidence="6">
    <location>
        <begin position="12"/>
        <end position="37"/>
    </location>
</feature>
<comment type="similarity">
    <text evidence="5">Belongs to the SAT4 family.</text>
</comment>
<feature type="transmembrane region" description="Helical" evidence="6">
    <location>
        <begin position="224"/>
        <end position="248"/>
    </location>
</feature>
<keyword evidence="8" id="KW-0675">Receptor</keyword>
<dbReference type="PANTHER" id="PTHR33048">
    <property type="entry name" value="PTH11-LIKE INTEGRAL MEMBRANE PROTEIN (AFU_ORTHOLOGUE AFUA_5G11245)"/>
    <property type="match status" value="1"/>
</dbReference>
<reference evidence="8 9" key="1">
    <citation type="journal article" date="2018" name="PLoS Pathog.">
        <title>Evolution of structural diversity of trichothecenes, a family of toxins produced by plant pathogenic and entomopathogenic fungi.</title>
        <authorList>
            <person name="Proctor R.H."/>
            <person name="McCormick S.P."/>
            <person name="Kim H.S."/>
            <person name="Cardoza R.E."/>
            <person name="Stanley A.M."/>
            <person name="Lindo L."/>
            <person name="Kelly A."/>
            <person name="Brown D.W."/>
            <person name="Lee T."/>
            <person name="Vaughan M.M."/>
            <person name="Alexander N.J."/>
            <person name="Busman M."/>
            <person name="Gutierrez S."/>
        </authorList>
    </citation>
    <scope>NUCLEOTIDE SEQUENCE [LARGE SCALE GENOMIC DNA]</scope>
    <source>
        <strain evidence="8 9">IBT 40837</strain>
    </source>
</reference>
<evidence type="ECO:0000259" key="7">
    <source>
        <dbReference type="Pfam" id="PF20684"/>
    </source>
</evidence>
<name>A0A395NIW8_TRIAR</name>
<dbReference type="EMBL" id="PXOA01000404">
    <property type="protein sequence ID" value="RFU75864.1"/>
    <property type="molecule type" value="Genomic_DNA"/>
</dbReference>
<dbReference type="PANTHER" id="PTHR33048:SF47">
    <property type="entry name" value="INTEGRAL MEMBRANE PROTEIN-RELATED"/>
    <property type="match status" value="1"/>
</dbReference>
<evidence type="ECO:0000256" key="1">
    <source>
        <dbReference type="ARBA" id="ARBA00004141"/>
    </source>
</evidence>